<dbReference type="Pfam" id="PF01418">
    <property type="entry name" value="HTH_6"/>
    <property type="match status" value="1"/>
</dbReference>
<dbReference type="PANTHER" id="PTHR30514">
    <property type="entry name" value="GLUCOKINASE"/>
    <property type="match status" value="1"/>
</dbReference>
<dbReference type="PANTHER" id="PTHR30514:SF18">
    <property type="entry name" value="RPIR-FAMILY TRANSCRIPTIONAL REGULATOR"/>
    <property type="match status" value="1"/>
</dbReference>
<dbReference type="Proteomes" id="UP000007838">
    <property type="component" value="Chromosome"/>
</dbReference>
<evidence type="ECO:0000259" key="1">
    <source>
        <dbReference type="PROSITE" id="PS51071"/>
    </source>
</evidence>
<evidence type="ECO:0000313" key="2">
    <source>
        <dbReference type="EMBL" id="AEW73724.1"/>
    </source>
</evidence>
<accession>G8LQ76</accession>
<protein>
    <submittedName>
        <fullName evidence="2">RpiR Family Transcriptional Regulator</fullName>
    </submittedName>
</protein>
<dbReference type="InterPro" id="IPR000281">
    <property type="entry name" value="HTH_RpiR"/>
</dbReference>
<dbReference type="eggNOG" id="COG1737">
    <property type="taxonomic scope" value="Bacteria"/>
</dbReference>
<dbReference type="InterPro" id="IPR009057">
    <property type="entry name" value="Homeodomain-like_sf"/>
</dbReference>
<organism evidence="2 3">
    <name type="scientific">Enterobacter ludwigii</name>
    <dbReference type="NCBI Taxonomy" id="299767"/>
    <lineage>
        <taxon>Bacteria</taxon>
        <taxon>Pseudomonadati</taxon>
        <taxon>Pseudomonadota</taxon>
        <taxon>Gammaproteobacteria</taxon>
        <taxon>Enterobacterales</taxon>
        <taxon>Enterobacteriaceae</taxon>
        <taxon>Enterobacter</taxon>
        <taxon>Enterobacter cloacae complex</taxon>
    </lineage>
</organism>
<evidence type="ECO:0000313" key="3">
    <source>
        <dbReference type="Proteomes" id="UP000007838"/>
    </source>
</evidence>
<dbReference type="HOGENOM" id="CLU_055769_1_2_6"/>
<dbReference type="InterPro" id="IPR047640">
    <property type="entry name" value="RpiR-like"/>
</dbReference>
<gene>
    <name evidence="2" type="ORF">EcWSU1_02289</name>
</gene>
<dbReference type="KEGG" id="eec:EcWSU1_02289"/>
<dbReference type="Gene3D" id="1.10.10.10">
    <property type="entry name" value="Winged helix-like DNA-binding domain superfamily/Winged helix DNA-binding domain"/>
    <property type="match status" value="1"/>
</dbReference>
<dbReference type="Gene3D" id="3.40.50.10490">
    <property type="entry name" value="Glucose-6-phosphate isomerase like protein, domain 1"/>
    <property type="match status" value="1"/>
</dbReference>
<dbReference type="GO" id="GO:0003700">
    <property type="term" value="F:DNA-binding transcription factor activity"/>
    <property type="evidence" value="ECO:0007669"/>
    <property type="project" value="InterPro"/>
</dbReference>
<name>G8LQ76_9ENTR</name>
<feature type="domain" description="HTH rpiR-type" evidence="1">
    <location>
        <begin position="5"/>
        <end position="81"/>
    </location>
</feature>
<dbReference type="GO" id="GO:0003677">
    <property type="term" value="F:DNA binding"/>
    <property type="evidence" value="ECO:0007669"/>
    <property type="project" value="InterPro"/>
</dbReference>
<dbReference type="PROSITE" id="PS51071">
    <property type="entry name" value="HTH_RPIR"/>
    <property type="match status" value="1"/>
</dbReference>
<reference evidence="2 3" key="1">
    <citation type="journal article" date="2011" name="Stand. Genomic Sci.">
        <title>Complete genome of the onion pathogen Enterobacter cloacae EcWSU1.</title>
        <authorList>
            <person name="Humann J.L."/>
            <person name="Wildung M."/>
            <person name="Cheng C.H."/>
            <person name="Lee T."/>
            <person name="Stewart J.E."/>
            <person name="Drew J.C."/>
            <person name="Triplett E.W."/>
            <person name="Main D."/>
            <person name="Schroeder B.K."/>
        </authorList>
    </citation>
    <scope>NUCLEOTIDE SEQUENCE [LARGE SCALE GENOMIC DNA]</scope>
    <source>
        <strain evidence="2 3">EcWSU1</strain>
    </source>
</reference>
<sequence>MTTKPEVLSRIEATFSQLTPSEKRVASWLLAHAAQIPFETAESVGLATGTSGITVGRFLRKLGYRNLEDAKKSLRDPHQPWGMNERLDSWQQQSPLPNRLQHSLSLEVDAITQVYQLAHTDAFRQVVHQLAHADAVFVLGIQSTRGIANAFFSHLEYLRPRVSYAEGASGSWVESLNSGFAHPYVVLTDTRTYSTIARQYCRVASEKGISLALITDIWCPWARDYPLDLLQVKTETGHFWDSLAPVSCLFNLLLSGVVEALGDALPPRLAVNRQLQQEFGQFER</sequence>
<dbReference type="InterPro" id="IPR036388">
    <property type="entry name" value="WH-like_DNA-bd_sf"/>
</dbReference>
<dbReference type="GO" id="GO:0097367">
    <property type="term" value="F:carbohydrate derivative binding"/>
    <property type="evidence" value="ECO:0007669"/>
    <property type="project" value="InterPro"/>
</dbReference>
<dbReference type="AlphaFoldDB" id="G8LQ76"/>
<dbReference type="EMBL" id="CP002886">
    <property type="protein sequence ID" value="AEW73724.1"/>
    <property type="molecule type" value="Genomic_DNA"/>
</dbReference>
<proteinExistence type="predicted"/>
<dbReference type="SUPFAM" id="SSF46689">
    <property type="entry name" value="Homeodomain-like"/>
    <property type="match status" value="1"/>
</dbReference>
<dbReference type="RefSeq" id="WP_014170158.1">
    <property type="nucleotide sequence ID" value="NC_016514.1"/>
</dbReference>